<evidence type="ECO:0000313" key="1">
    <source>
        <dbReference type="EMBL" id="KRY43758.1"/>
    </source>
</evidence>
<sequence length="143" mass="15953">MSYFGRWSLAKAAANNSLPVVLDLMGISIFVMPETYHWLNYEKGGDSTVVTSRAARFRNTMMKLIVTHDPEELAYCSRHLWTWRSVAEYSSGQKRGSDWCCAVLASVWSTRTVNNKALSDLPAVTKSPLHNITLVDDDPIGVG</sequence>
<comment type="caution">
    <text evidence="1">The sequence shown here is derived from an EMBL/GenBank/DDBJ whole genome shotgun (WGS) entry which is preliminary data.</text>
</comment>
<reference evidence="1 2" key="1">
    <citation type="submission" date="2015-01" db="EMBL/GenBank/DDBJ databases">
        <title>Evolution of Trichinella species and genotypes.</title>
        <authorList>
            <person name="Korhonen P.K."/>
            <person name="Edoardo P."/>
            <person name="Giuseppe L.R."/>
            <person name="Gasser R.B."/>
        </authorList>
    </citation>
    <scope>NUCLEOTIDE SEQUENCE [LARGE SCALE GENOMIC DNA]</scope>
    <source>
        <strain evidence="1">ISS120</strain>
    </source>
</reference>
<dbReference type="AlphaFoldDB" id="A0A0V1C3Y7"/>
<name>A0A0V1C3Y7_TRIBR</name>
<evidence type="ECO:0000313" key="2">
    <source>
        <dbReference type="Proteomes" id="UP000054653"/>
    </source>
</evidence>
<dbReference type="EMBL" id="JYDI01000920">
    <property type="protein sequence ID" value="KRY43758.1"/>
    <property type="molecule type" value="Genomic_DNA"/>
</dbReference>
<keyword evidence="2" id="KW-1185">Reference proteome</keyword>
<proteinExistence type="predicted"/>
<protein>
    <submittedName>
        <fullName evidence="1">Uncharacterized protein</fullName>
    </submittedName>
</protein>
<gene>
    <name evidence="1" type="ORF">T03_14711</name>
</gene>
<organism evidence="1 2">
    <name type="scientific">Trichinella britovi</name>
    <name type="common">Parasitic roundworm</name>
    <dbReference type="NCBI Taxonomy" id="45882"/>
    <lineage>
        <taxon>Eukaryota</taxon>
        <taxon>Metazoa</taxon>
        <taxon>Ecdysozoa</taxon>
        <taxon>Nematoda</taxon>
        <taxon>Enoplea</taxon>
        <taxon>Dorylaimia</taxon>
        <taxon>Trichinellida</taxon>
        <taxon>Trichinellidae</taxon>
        <taxon>Trichinella</taxon>
    </lineage>
</organism>
<accession>A0A0V1C3Y7</accession>
<dbReference type="Proteomes" id="UP000054653">
    <property type="component" value="Unassembled WGS sequence"/>
</dbReference>